<reference evidence="3" key="1">
    <citation type="submission" date="2017-04" db="EMBL/GenBank/DDBJ databases">
        <title>Function of individual gut microbiota members based on whole genome sequencing of pure cultures obtained from chicken caecum.</title>
        <authorList>
            <person name="Medvecky M."/>
            <person name="Cejkova D."/>
            <person name="Polansky O."/>
            <person name="Karasova D."/>
            <person name="Kubasova T."/>
            <person name="Cizek A."/>
            <person name="Rychlik I."/>
        </authorList>
    </citation>
    <scope>NUCLEOTIDE SEQUENCE [LARGE SCALE GENOMIC DNA]</scope>
    <source>
        <strain evidence="3">An180</strain>
    </source>
</reference>
<protein>
    <recommendedName>
        <fullName evidence="1">MobA-like NTP transferase domain-containing protein</fullName>
    </recommendedName>
</protein>
<dbReference type="Proteomes" id="UP000195897">
    <property type="component" value="Unassembled WGS sequence"/>
</dbReference>
<dbReference type="EMBL" id="NFKK01000018">
    <property type="protein sequence ID" value="OUP51700.1"/>
    <property type="molecule type" value="Genomic_DNA"/>
</dbReference>
<evidence type="ECO:0000259" key="1">
    <source>
        <dbReference type="Pfam" id="PF12804"/>
    </source>
</evidence>
<organism evidence="2 3">
    <name type="scientific">Butyricicoccus pullicaecorum</name>
    <dbReference type="NCBI Taxonomy" id="501571"/>
    <lineage>
        <taxon>Bacteria</taxon>
        <taxon>Bacillati</taxon>
        <taxon>Bacillota</taxon>
        <taxon>Clostridia</taxon>
        <taxon>Eubacteriales</taxon>
        <taxon>Butyricicoccaceae</taxon>
        <taxon>Butyricicoccus</taxon>
    </lineage>
</organism>
<evidence type="ECO:0000313" key="3">
    <source>
        <dbReference type="Proteomes" id="UP000195897"/>
    </source>
</evidence>
<evidence type="ECO:0000313" key="2">
    <source>
        <dbReference type="EMBL" id="OUP51700.1"/>
    </source>
</evidence>
<dbReference type="InterPro" id="IPR025877">
    <property type="entry name" value="MobA-like_NTP_Trfase"/>
</dbReference>
<gene>
    <name evidence="2" type="ORF">B5F17_11990</name>
</gene>
<dbReference type="AlphaFoldDB" id="A0A1Y4L750"/>
<sequence length="188" mass="20919">MIAAVVLAAGLSRRMGQDKLLLPLNDRPVFTYPVNLIADLPFDQCVLVTNTSEIKDYAQEHGFEVVPSPDAALGMGHSVAAGAQAVDERMNAAIFLNADQPFLTAELVHTLCKTCLDTDKITVPRIDGRPSSPCAFPKRFLPELMTLTGDQGGKRVYRQYAEQTVFVDWTEERTLVDLDDPETYQRYR</sequence>
<comment type="caution">
    <text evidence="2">The sequence shown here is derived from an EMBL/GenBank/DDBJ whole genome shotgun (WGS) entry which is preliminary data.</text>
</comment>
<dbReference type="PANTHER" id="PTHR43777">
    <property type="entry name" value="MOLYBDENUM COFACTOR CYTIDYLYLTRANSFERASE"/>
    <property type="match status" value="1"/>
</dbReference>
<dbReference type="PANTHER" id="PTHR43777:SF1">
    <property type="entry name" value="MOLYBDENUM COFACTOR CYTIDYLYLTRANSFERASE"/>
    <property type="match status" value="1"/>
</dbReference>
<feature type="domain" description="MobA-like NTP transferase" evidence="1">
    <location>
        <begin position="4"/>
        <end position="161"/>
    </location>
</feature>
<name>A0A1Y4L750_9FIRM</name>
<dbReference type="Gene3D" id="3.90.550.10">
    <property type="entry name" value="Spore Coat Polysaccharide Biosynthesis Protein SpsA, Chain A"/>
    <property type="match status" value="1"/>
</dbReference>
<accession>A0A1Y4L750</accession>
<dbReference type="SUPFAM" id="SSF53448">
    <property type="entry name" value="Nucleotide-diphospho-sugar transferases"/>
    <property type="match status" value="1"/>
</dbReference>
<dbReference type="InterPro" id="IPR029044">
    <property type="entry name" value="Nucleotide-diphossugar_trans"/>
</dbReference>
<dbReference type="Pfam" id="PF12804">
    <property type="entry name" value="NTP_transf_3"/>
    <property type="match status" value="1"/>
</dbReference>
<dbReference type="CDD" id="cd04182">
    <property type="entry name" value="GT_2_like_f"/>
    <property type="match status" value="1"/>
</dbReference>
<dbReference type="GO" id="GO:0016779">
    <property type="term" value="F:nucleotidyltransferase activity"/>
    <property type="evidence" value="ECO:0007669"/>
    <property type="project" value="UniProtKB-ARBA"/>
</dbReference>
<dbReference type="RefSeq" id="WP_087374160.1">
    <property type="nucleotide sequence ID" value="NZ_NFKK01000018.1"/>
</dbReference>
<proteinExistence type="predicted"/>